<dbReference type="RefSeq" id="WP_097061027.1">
    <property type="nucleotide sequence ID" value="NZ_BMLC01000005.1"/>
</dbReference>
<evidence type="ECO:0000256" key="7">
    <source>
        <dbReference type="SAM" id="MobiDB-lite"/>
    </source>
</evidence>
<evidence type="ECO:0000256" key="2">
    <source>
        <dbReference type="ARBA" id="ARBA00022475"/>
    </source>
</evidence>
<feature type="compositionally biased region" description="Low complexity" evidence="7">
    <location>
        <begin position="81"/>
        <end position="99"/>
    </location>
</feature>
<evidence type="ECO:0000313" key="11">
    <source>
        <dbReference type="EMBL" id="SOE69149.1"/>
    </source>
</evidence>
<reference evidence="11 12" key="1">
    <citation type="submission" date="2017-09" db="EMBL/GenBank/DDBJ databases">
        <authorList>
            <person name="Ehlers B."/>
            <person name="Leendertz F.H."/>
        </authorList>
    </citation>
    <scope>NUCLEOTIDE SEQUENCE [LARGE SCALE GENOMIC DNA]</scope>
    <source>
        <strain evidence="11 12">CGMCC 1.05381</strain>
    </source>
</reference>
<dbReference type="GO" id="GO:0005886">
    <property type="term" value="C:plasma membrane"/>
    <property type="evidence" value="ECO:0007669"/>
    <property type="project" value="UniProtKB-SubCell"/>
</dbReference>
<dbReference type="Pfam" id="PF02687">
    <property type="entry name" value="FtsX"/>
    <property type="match status" value="1"/>
</dbReference>
<feature type="transmembrane region" description="Helical" evidence="8">
    <location>
        <begin position="392"/>
        <end position="414"/>
    </location>
</feature>
<dbReference type="OrthoDB" id="9780560at2"/>
<keyword evidence="5 8" id="KW-0472">Membrane</keyword>
<dbReference type="Pfam" id="PF12704">
    <property type="entry name" value="MacB_PCD"/>
    <property type="match status" value="1"/>
</dbReference>
<comment type="subcellular location">
    <subcellularLocation>
        <location evidence="1">Cell membrane</location>
        <topology evidence="1">Multi-pass membrane protein</topology>
    </subcellularLocation>
</comment>
<comment type="similarity">
    <text evidence="6">Belongs to the ABC-4 integral membrane protein family.</text>
</comment>
<keyword evidence="2" id="KW-1003">Cell membrane</keyword>
<gene>
    <name evidence="11" type="ORF">SAMN06296378_1915</name>
</gene>
<dbReference type="Proteomes" id="UP000219440">
    <property type="component" value="Unassembled WGS sequence"/>
</dbReference>
<proteinExistence type="inferred from homology"/>
<feature type="domain" description="ABC3 transporter permease C-terminal" evidence="9">
    <location>
        <begin position="301"/>
        <end position="424"/>
    </location>
</feature>
<accession>A0A2C8ZU37</accession>
<evidence type="ECO:0000313" key="12">
    <source>
        <dbReference type="Proteomes" id="UP000219440"/>
    </source>
</evidence>
<evidence type="ECO:0000256" key="1">
    <source>
        <dbReference type="ARBA" id="ARBA00004651"/>
    </source>
</evidence>
<dbReference type="InterPro" id="IPR025857">
    <property type="entry name" value="MacB_PCD"/>
</dbReference>
<keyword evidence="3 8" id="KW-0812">Transmembrane</keyword>
<organism evidence="11 12">
    <name type="scientific">Salinibacterium xinjiangense</name>
    <dbReference type="NCBI Taxonomy" id="386302"/>
    <lineage>
        <taxon>Bacteria</taxon>
        <taxon>Bacillati</taxon>
        <taxon>Actinomycetota</taxon>
        <taxon>Actinomycetes</taxon>
        <taxon>Micrococcales</taxon>
        <taxon>Microbacteriaceae</taxon>
        <taxon>Salinibacterium</taxon>
    </lineage>
</organism>
<feature type="transmembrane region" description="Helical" evidence="8">
    <location>
        <begin position="343"/>
        <end position="372"/>
    </location>
</feature>
<feature type="transmembrane region" description="Helical" evidence="8">
    <location>
        <begin position="295"/>
        <end position="322"/>
    </location>
</feature>
<evidence type="ECO:0000256" key="5">
    <source>
        <dbReference type="ARBA" id="ARBA00023136"/>
    </source>
</evidence>
<dbReference type="InterPro" id="IPR050250">
    <property type="entry name" value="Macrolide_Exporter_MacB"/>
</dbReference>
<feature type="transmembrane region" description="Helical" evidence="8">
    <location>
        <begin position="21"/>
        <end position="42"/>
    </location>
</feature>
<dbReference type="GO" id="GO:0022857">
    <property type="term" value="F:transmembrane transporter activity"/>
    <property type="evidence" value="ECO:0007669"/>
    <property type="project" value="TreeGrafter"/>
</dbReference>
<feature type="domain" description="MacB-like periplasmic core" evidence="10">
    <location>
        <begin position="21"/>
        <end position="265"/>
    </location>
</feature>
<evidence type="ECO:0000256" key="6">
    <source>
        <dbReference type="ARBA" id="ARBA00038076"/>
    </source>
</evidence>
<evidence type="ECO:0000259" key="9">
    <source>
        <dbReference type="Pfam" id="PF02687"/>
    </source>
</evidence>
<evidence type="ECO:0000256" key="8">
    <source>
        <dbReference type="SAM" id="Phobius"/>
    </source>
</evidence>
<dbReference type="PANTHER" id="PTHR30572:SF4">
    <property type="entry name" value="ABC TRANSPORTER PERMEASE YTRF"/>
    <property type="match status" value="1"/>
</dbReference>
<dbReference type="PANTHER" id="PTHR30572">
    <property type="entry name" value="MEMBRANE COMPONENT OF TRANSPORTER-RELATED"/>
    <property type="match status" value="1"/>
</dbReference>
<evidence type="ECO:0000256" key="3">
    <source>
        <dbReference type="ARBA" id="ARBA00022692"/>
    </source>
</evidence>
<evidence type="ECO:0000256" key="4">
    <source>
        <dbReference type="ARBA" id="ARBA00022989"/>
    </source>
</evidence>
<dbReference type="EMBL" id="OCST01000004">
    <property type="protein sequence ID" value="SOE69149.1"/>
    <property type="molecule type" value="Genomic_DNA"/>
</dbReference>
<dbReference type="AlphaFoldDB" id="A0A2C8ZU37"/>
<keyword evidence="4 8" id="KW-1133">Transmembrane helix</keyword>
<protein>
    <submittedName>
        <fullName evidence="11">Putative ABC transport system permease protein</fullName>
    </submittedName>
</protein>
<evidence type="ECO:0000259" key="10">
    <source>
        <dbReference type="Pfam" id="PF12704"/>
    </source>
</evidence>
<feature type="region of interest" description="Disordered" evidence="7">
    <location>
        <begin position="73"/>
        <end position="101"/>
    </location>
</feature>
<sequence>MRAVDIVATAIGNSFRSRLRTTLTVIAIFIGAFTLTLTNGLGAGVNNYIDSQIASIGAPDVMNVTKPVVATAETEGPQPYEESGSTEVSSGVGPPGSTVQAMTDDDLDTIRAIDGVRTAAPIVSVRPDYIEYGTEGKFQLTVSPLSAGIRVELAAGTMFDTASSNLQIILPTTFIETLGFTGNDDAVGKTVTIAVTNALGEQTTVDAVVVGVQEPTLFGATPSLNEPLTSTLYDAQNVGIPTGTSSQYGSATVTFAADATEAEVAALKADLVTAGYAGTTVTDQIGTFQSVIDGIILVLNAFAVIALLAAGFGIINTLLMSVQERTREIGLMKAMGMSGGRIFALFSTEAVFIGFLGSTIGAGVAMLVGGIISQVLADGLLADLAGLQILTFTPGAIVTVLLLVMGIAFIAAVLPASRAARQSPIDSLRYE</sequence>
<keyword evidence="12" id="KW-1185">Reference proteome</keyword>
<dbReference type="InterPro" id="IPR003838">
    <property type="entry name" value="ABC3_permease_C"/>
</dbReference>
<name>A0A2C8ZU37_9MICO</name>